<keyword evidence="3" id="KW-0812">Transmembrane</keyword>
<dbReference type="InterPro" id="IPR050645">
    <property type="entry name" value="Histidine_acid_phosphatase"/>
</dbReference>
<dbReference type="GO" id="GO:0003993">
    <property type="term" value="F:acid phosphatase activity"/>
    <property type="evidence" value="ECO:0007669"/>
    <property type="project" value="UniProtKB-EC"/>
</dbReference>
<dbReference type="Gene3D" id="3.40.50.1240">
    <property type="entry name" value="Phosphoglycerate mutase-like"/>
    <property type="match status" value="1"/>
</dbReference>
<feature type="chain" id="PRO_5040350913" description="Lysosomal acid phosphatase" evidence="4">
    <location>
        <begin position="18"/>
        <end position="386"/>
    </location>
</feature>
<dbReference type="InterPro" id="IPR000560">
    <property type="entry name" value="His_Pase_clade-2"/>
</dbReference>
<dbReference type="InterPro" id="IPR029033">
    <property type="entry name" value="His_PPase_superfam"/>
</dbReference>
<gene>
    <name evidence="5" type="ORF">ACAOBT_LOCUS16654</name>
</gene>
<dbReference type="EMBL" id="CAKOFQ010006978">
    <property type="protein sequence ID" value="CAH1985396.1"/>
    <property type="molecule type" value="Genomic_DNA"/>
</dbReference>
<feature type="signal peptide" evidence="4">
    <location>
        <begin position="1"/>
        <end position="17"/>
    </location>
</feature>
<evidence type="ECO:0000256" key="2">
    <source>
        <dbReference type="ARBA" id="ARBA00005375"/>
    </source>
</evidence>
<dbReference type="PROSITE" id="PS00616">
    <property type="entry name" value="HIS_ACID_PHOSPHAT_1"/>
    <property type="match status" value="1"/>
</dbReference>
<accession>A0A9P0PIR5</accession>
<sequence>MLTGAITVCLLLSTSQAGPPLKQLHILFRHGDRSPSGSYPTDPYWNYSWPGGWGSLTNVGKLQMYKLGQILRKQYSDFIPAQYSAKNIAVNSSSVDRCIMSALAFSAGMFPPTGEQVWTQEILWQPIPVHYLPRDLDTTLVMKKPCPKYDAMFKDVENSPVLKALERKYKPLLQHLSKHTGMEIKTVRQVESLYIILHIQRYHNLTLPSWLNDSMMADMKMLAARTLAYYSETEYMKRIKGGSFLKHVLRSMESILNGQEEAQVNLYSAHDITLVHVLRGLHLVDDTVKPDYGAYLIFELYTDGEVKFKYSNAWDSQPDPGMVLCRTPCKVKQLEHMLKSMIPVDYDQECRLQLASNSSTSLSIWTGYVICIVTTIIICNFSQNMY</sequence>
<evidence type="ECO:0008006" key="7">
    <source>
        <dbReference type="Google" id="ProtNLM"/>
    </source>
</evidence>
<evidence type="ECO:0000313" key="5">
    <source>
        <dbReference type="EMBL" id="CAH1985396.1"/>
    </source>
</evidence>
<evidence type="ECO:0000256" key="1">
    <source>
        <dbReference type="ARBA" id="ARBA00000032"/>
    </source>
</evidence>
<comment type="catalytic activity">
    <reaction evidence="1">
        <text>a phosphate monoester + H2O = an alcohol + phosphate</text>
        <dbReference type="Rhea" id="RHEA:15017"/>
        <dbReference type="ChEBI" id="CHEBI:15377"/>
        <dbReference type="ChEBI" id="CHEBI:30879"/>
        <dbReference type="ChEBI" id="CHEBI:43474"/>
        <dbReference type="ChEBI" id="CHEBI:67140"/>
        <dbReference type="EC" id="3.1.3.2"/>
    </reaction>
</comment>
<comment type="caution">
    <text evidence="5">The sequence shown here is derived from an EMBL/GenBank/DDBJ whole genome shotgun (WGS) entry which is preliminary data.</text>
</comment>
<dbReference type="SUPFAM" id="SSF53254">
    <property type="entry name" value="Phosphoglycerate mutase-like"/>
    <property type="match status" value="1"/>
</dbReference>
<dbReference type="InterPro" id="IPR033379">
    <property type="entry name" value="Acid_Pase_AS"/>
</dbReference>
<evidence type="ECO:0000313" key="6">
    <source>
        <dbReference type="Proteomes" id="UP001152888"/>
    </source>
</evidence>
<organism evidence="5 6">
    <name type="scientific">Acanthoscelides obtectus</name>
    <name type="common">Bean weevil</name>
    <name type="synonym">Bruchus obtectus</name>
    <dbReference type="NCBI Taxonomy" id="200917"/>
    <lineage>
        <taxon>Eukaryota</taxon>
        <taxon>Metazoa</taxon>
        <taxon>Ecdysozoa</taxon>
        <taxon>Arthropoda</taxon>
        <taxon>Hexapoda</taxon>
        <taxon>Insecta</taxon>
        <taxon>Pterygota</taxon>
        <taxon>Neoptera</taxon>
        <taxon>Endopterygota</taxon>
        <taxon>Coleoptera</taxon>
        <taxon>Polyphaga</taxon>
        <taxon>Cucujiformia</taxon>
        <taxon>Chrysomeloidea</taxon>
        <taxon>Chrysomelidae</taxon>
        <taxon>Bruchinae</taxon>
        <taxon>Bruchini</taxon>
        <taxon>Acanthoscelides</taxon>
    </lineage>
</organism>
<dbReference type="Pfam" id="PF00328">
    <property type="entry name" value="His_Phos_2"/>
    <property type="match status" value="1"/>
</dbReference>
<keyword evidence="6" id="KW-1185">Reference proteome</keyword>
<proteinExistence type="inferred from homology"/>
<comment type="similarity">
    <text evidence="2">Belongs to the histidine acid phosphatase family.</text>
</comment>
<evidence type="ECO:0000256" key="4">
    <source>
        <dbReference type="SAM" id="SignalP"/>
    </source>
</evidence>
<feature type="transmembrane region" description="Helical" evidence="3">
    <location>
        <begin position="362"/>
        <end position="381"/>
    </location>
</feature>
<keyword evidence="3" id="KW-0472">Membrane</keyword>
<dbReference type="PANTHER" id="PTHR11567">
    <property type="entry name" value="ACID PHOSPHATASE-RELATED"/>
    <property type="match status" value="1"/>
</dbReference>
<dbReference type="OrthoDB" id="258392at2759"/>
<dbReference type="AlphaFoldDB" id="A0A9P0PIR5"/>
<evidence type="ECO:0000256" key="3">
    <source>
        <dbReference type="SAM" id="Phobius"/>
    </source>
</evidence>
<reference evidence="5" key="1">
    <citation type="submission" date="2022-03" db="EMBL/GenBank/DDBJ databases">
        <authorList>
            <person name="Sayadi A."/>
        </authorList>
    </citation>
    <scope>NUCLEOTIDE SEQUENCE</scope>
</reference>
<protein>
    <recommendedName>
        <fullName evidence="7">Lysosomal acid phosphatase</fullName>
    </recommendedName>
</protein>
<dbReference type="CDD" id="cd07061">
    <property type="entry name" value="HP_HAP_like"/>
    <property type="match status" value="1"/>
</dbReference>
<keyword evidence="3" id="KW-1133">Transmembrane helix</keyword>
<dbReference type="PANTHER" id="PTHR11567:SF19">
    <property type="entry name" value="GH19849P"/>
    <property type="match status" value="1"/>
</dbReference>
<name>A0A9P0PIR5_ACAOB</name>
<keyword evidence="4" id="KW-0732">Signal</keyword>
<dbReference type="Proteomes" id="UP001152888">
    <property type="component" value="Unassembled WGS sequence"/>
</dbReference>